<gene>
    <name evidence="2" type="ORF">ADINL_1567</name>
</gene>
<dbReference type="RefSeq" id="WP_036546040.1">
    <property type="nucleotide sequence ID" value="NZ_JBKBNO010000003.1"/>
</dbReference>
<evidence type="ECO:0000256" key="1">
    <source>
        <dbReference type="SAM" id="Phobius"/>
    </source>
</evidence>
<keyword evidence="1" id="KW-0812">Transmembrane</keyword>
<dbReference type="OrthoDB" id="6089563at2"/>
<comment type="caution">
    <text evidence="2">The sequence shown here is derived from an EMBL/GenBank/DDBJ whole genome shotgun (WGS) entry which is preliminary data.</text>
</comment>
<dbReference type="STRING" id="267850.ADINL_1567"/>
<feature type="transmembrane region" description="Helical" evidence="1">
    <location>
        <begin position="7"/>
        <end position="27"/>
    </location>
</feature>
<protein>
    <submittedName>
        <fullName evidence="2">Uncharacterized protein</fullName>
    </submittedName>
</protein>
<accession>A0A063Y451</accession>
<organism evidence="2 3">
    <name type="scientific">Nitrincola lacisaponensis</name>
    <dbReference type="NCBI Taxonomy" id="267850"/>
    <lineage>
        <taxon>Bacteria</taxon>
        <taxon>Pseudomonadati</taxon>
        <taxon>Pseudomonadota</taxon>
        <taxon>Gammaproteobacteria</taxon>
        <taxon>Oceanospirillales</taxon>
        <taxon>Oceanospirillaceae</taxon>
        <taxon>Nitrincola</taxon>
    </lineage>
</organism>
<dbReference type="Proteomes" id="UP000027318">
    <property type="component" value="Unassembled WGS sequence"/>
</dbReference>
<evidence type="ECO:0000313" key="3">
    <source>
        <dbReference type="Proteomes" id="UP000027318"/>
    </source>
</evidence>
<keyword evidence="1" id="KW-0472">Membrane</keyword>
<reference evidence="2 3" key="1">
    <citation type="journal article" date="2005" name="Int. J. Syst. Evol. Microbiol.">
        <title>Nitrincola lacisaponensis gen. nov., sp. nov., a novel alkaliphilic bacterium isolated from an alkaline, saline lake.</title>
        <authorList>
            <person name="Dimitriu P.A."/>
            <person name="Shukla S.K."/>
            <person name="Conradt J."/>
            <person name="Marquez M.C."/>
            <person name="Ventosa A."/>
            <person name="Maglia A."/>
            <person name="Peyton B.M."/>
            <person name="Pinkart H.C."/>
            <person name="Mormile M.R."/>
        </authorList>
    </citation>
    <scope>NUCLEOTIDE SEQUENCE [LARGE SCALE GENOMIC DNA]</scope>
    <source>
        <strain evidence="2 3">4CA</strain>
    </source>
</reference>
<feature type="transmembrane region" description="Helical" evidence="1">
    <location>
        <begin position="47"/>
        <end position="68"/>
    </location>
</feature>
<keyword evidence="3" id="KW-1185">Reference proteome</keyword>
<proteinExistence type="predicted"/>
<dbReference type="AlphaFoldDB" id="A0A063Y451"/>
<dbReference type="EMBL" id="JMSZ01000021">
    <property type="protein sequence ID" value="KDE39930.1"/>
    <property type="molecule type" value="Genomic_DNA"/>
</dbReference>
<evidence type="ECO:0000313" key="2">
    <source>
        <dbReference type="EMBL" id="KDE39930.1"/>
    </source>
</evidence>
<keyword evidence="1" id="KW-1133">Transmembrane helix</keyword>
<sequence>MTEQRQRLLHHLGIAAGFLFLVGWFYLGRQSGFLDWAVAKSPQSHAGAVLMVAIMVMMTPAFLIWKYLNRLLERRLKITGRYYEDDVYEKPPSKD</sequence>
<name>A0A063Y451_9GAMM</name>